<dbReference type="STRING" id="1123291.SAMN04490355_104144"/>
<dbReference type="PANTHER" id="PTHR11496">
    <property type="entry name" value="ALCOHOL DEHYDROGENASE"/>
    <property type="match status" value="1"/>
</dbReference>
<dbReference type="Gene3D" id="1.20.1090.10">
    <property type="entry name" value="Dehydroquinate synthase-like - alpha domain"/>
    <property type="match status" value="1"/>
</dbReference>
<accession>A0A1I4N6L8</accession>
<evidence type="ECO:0000259" key="4">
    <source>
        <dbReference type="Pfam" id="PF25137"/>
    </source>
</evidence>
<evidence type="ECO:0000256" key="2">
    <source>
        <dbReference type="ARBA" id="ARBA00023002"/>
    </source>
</evidence>
<dbReference type="InterPro" id="IPR001670">
    <property type="entry name" value="ADH_Fe/GldA"/>
</dbReference>
<evidence type="ECO:0000313" key="5">
    <source>
        <dbReference type="EMBL" id="SFM11035.1"/>
    </source>
</evidence>
<dbReference type="EMBL" id="FOTS01000041">
    <property type="protein sequence ID" value="SFM11035.1"/>
    <property type="molecule type" value="Genomic_DNA"/>
</dbReference>
<dbReference type="InterPro" id="IPR056798">
    <property type="entry name" value="ADH_Fe_C"/>
</dbReference>
<organism evidence="5 6">
    <name type="scientific">Pelosinus propionicus DSM 13327</name>
    <dbReference type="NCBI Taxonomy" id="1123291"/>
    <lineage>
        <taxon>Bacteria</taxon>
        <taxon>Bacillati</taxon>
        <taxon>Bacillota</taxon>
        <taxon>Negativicutes</taxon>
        <taxon>Selenomonadales</taxon>
        <taxon>Sporomusaceae</taxon>
        <taxon>Pelosinus</taxon>
    </lineage>
</organism>
<evidence type="ECO:0000313" key="6">
    <source>
        <dbReference type="Proteomes" id="UP000199520"/>
    </source>
</evidence>
<dbReference type="FunFam" id="3.40.50.1970:FF:000003">
    <property type="entry name" value="Alcohol dehydrogenase, iron-containing"/>
    <property type="match status" value="1"/>
</dbReference>
<feature type="domain" description="Alcohol dehydrogenase iron-type/glycerol dehydrogenase GldA" evidence="3">
    <location>
        <begin position="8"/>
        <end position="177"/>
    </location>
</feature>
<dbReference type="InterPro" id="IPR039697">
    <property type="entry name" value="Alcohol_dehydrogenase_Fe"/>
</dbReference>
<feature type="domain" description="Fe-containing alcohol dehydrogenase-like C-terminal" evidence="4">
    <location>
        <begin position="188"/>
        <end position="354"/>
    </location>
</feature>
<protein>
    <submittedName>
        <fullName evidence="5">Iron-containing alcohol dehydrogenase</fullName>
    </submittedName>
</protein>
<dbReference type="PANTHER" id="PTHR11496:SF102">
    <property type="entry name" value="ALCOHOL DEHYDROGENASE 4"/>
    <property type="match status" value="1"/>
</dbReference>
<dbReference type="AlphaFoldDB" id="A0A1I4N6L8"/>
<dbReference type="Proteomes" id="UP000199520">
    <property type="component" value="Unassembled WGS sequence"/>
</dbReference>
<reference evidence="6" key="1">
    <citation type="submission" date="2016-10" db="EMBL/GenBank/DDBJ databases">
        <authorList>
            <person name="Varghese N."/>
            <person name="Submissions S."/>
        </authorList>
    </citation>
    <scope>NUCLEOTIDE SEQUENCE [LARGE SCALE GENOMIC DNA]</scope>
    <source>
        <strain evidence="6">DSM 13327</strain>
    </source>
</reference>
<dbReference type="Pfam" id="PF25137">
    <property type="entry name" value="ADH_Fe_C"/>
    <property type="match status" value="1"/>
</dbReference>
<dbReference type="GO" id="GO:0004022">
    <property type="term" value="F:alcohol dehydrogenase (NAD+) activity"/>
    <property type="evidence" value="ECO:0007669"/>
    <property type="project" value="TreeGrafter"/>
</dbReference>
<dbReference type="Gene3D" id="3.40.50.1970">
    <property type="match status" value="1"/>
</dbReference>
<keyword evidence="2" id="KW-0560">Oxidoreductase</keyword>
<dbReference type="SUPFAM" id="SSF56796">
    <property type="entry name" value="Dehydroquinate synthase-like"/>
    <property type="match status" value="1"/>
</dbReference>
<proteinExistence type="inferred from homology"/>
<sequence length="379" mass="40919">MHFTYYMPTKIFFGCGEFEKAPAYIKPLGKKVLIVTGKYAMNKYGFTKRLVDGLADQGIESMVFEGISANPLASEVNACVKKFSGWQPEVVVALGGGSAIDAGKAILLGLSTGEKVEPYLLGQLPITHADIPLVAIPTTAGTGSETNWAAILTDESTGTKTSFRHSDFFPAIAIVDPELTMSLSPEITVETGFDVFAHGVETYISKSGLSPLVGSNSLKAIQLVGQYLPQALADGENGTARTYMMYASMLMGFNLANSSTCLPHRLQYPIGVKTNSSHGSGLMALFESWIDLTYEISKEKFNHIGEALSGTRCTSKKEFMNVYRQFRQSININPSLADFSLTKADVSYLASKVTGNLSNDPAGEIPGIVEKIYNGAFYK</sequence>
<dbReference type="CDD" id="cd08185">
    <property type="entry name" value="Fe-ADH-like"/>
    <property type="match status" value="1"/>
</dbReference>
<comment type="similarity">
    <text evidence="1">Belongs to the iron-containing alcohol dehydrogenase family.</text>
</comment>
<gene>
    <name evidence="5" type="ORF">SAMN04490355_104144</name>
</gene>
<evidence type="ECO:0000259" key="3">
    <source>
        <dbReference type="Pfam" id="PF00465"/>
    </source>
</evidence>
<evidence type="ECO:0000256" key="1">
    <source>
        <dbReference type="ARBA" id="ARBA00007358"/>
    </source>
</evidence>
<dbReference type="Pfam" id="PF00465">
    <property type="entry name" value="Fe-ADH"/>
    <property type="match status" value="1"/>
</dbReference>
<keyword evidence="6" id="KW-1185">Reference proteome</keyword>
<name>A0A1I4N6L8_9FIRM</name>
<dbReference type="OrthoDB" id="1623957at2"/>
<dbReference type="GO" id="GO:0046872">
    <property type="term" value="F:metal ion binding"/>
    <property type="evidence" value="ECO:0007669"/>
    <property type="project" value="InterPro"/>
</dbReference>